<dbReference type="KEGG" id="ftj:FTUN_0102"/>
<proteinExistence type="inferred from homology"/>
<evidence type="ECO:0000313" key="6">
    <source>
        <dbReference type="EMBL" id="QJW92605.1"/>
    </source>
</evidence>
<dbReference type="GO" id="GO:0001522">
    <property type="term" value="P:pseudouridine synthesis"/>
    <property type="evidence" value="ECO:0007669"/>
    <property type="project" value="InterPro"/>
</dbReference>
<reference evidence="7" key="1">
    <citation type="submission" date="2020-05" db="EMBL/GenBank/DDBJ databases">
        <title>Frigoriglobus tundricola gen. nov., sp. nov., a psychrotolerant cellulolytic planctomycete of the family Gemmataceae with two divergent copies of 16S rRNA gene.</title>
        <authorList>
            <person name="Kulichevskaya I.S."/>
            <person name="Ivanova A.A."/>
            <person name="Naumoff D.G."/>
            <person name="Beletsky A.V."/>
            <person name="Rijpstra W.I.C."/>
            <person name="Sinninghe Damste J.S."/>
            <person name="Mardanov A.V."/>
            <person name="Ravin N.V."/>
            <person name="Dedysh S.N."/>
        </authorList>
    </citation>
    <scope>NUCLEOTIDE SEQUENCE [LARGE SCALE GENOMIC DNA]</scope>
    <source>
        <strain evidence="7">PL17</strain>
    </source>
</reference>
<dbReference type="AlphaFoldDB" id="A0A6M5YF15"/>
<comment type="similarity">
    <text evidence="1">Belongs to the pseudouridine synthase TruD family.</text>
</comment>
<evidence type="ECO:0000256" key="2">
    <source>
        <dbReference type="ARBA" id="ARBA00022694"/>
    </source>
</evidence>
<keyword evidence="7" id="KW-1185">Reference proteome</keyword>
<dbReference type="PROSITE" id="PS01268">
    <property type="entry name" value="UPF0024"/>
    <property type="match status" value="1"/>
</dbReference>
<evidence type="ECO:0000259" key="5">
    <source>
        <dbReference type="PROSITE" id="PS50984"/>
    </source>
</evidence>
<organism evidence="6 7">
    <name type="scientific">Frigoriglobus tundricola</name>
    <dbReference type="NCBI Taxonomy" id="2774151"/>
    <lineage>
        <taxon>Bacteria</taxon>
        <taxon>Pseudomonadati</taxon>
        <taxon>Planctomycetota</taxon>
        <taxon>Planctomycetia</taxon>
        <taxon>Gemmatales</taxon>
        <taxon>Gemmataceae</taxon>
        <taxon>Frigoriglobus</taxon>
    </lineage>
</organism>
<sequence length="487" mass="53145">MKLKQRPDDFRVEELTDAVAGPEGEFALYRLDKTGWTTPDALAAVRRRWQIDPRRLSYGGLKDRHAVTTQHLTILRGPERNLAHERVTVTYLGRRAEPFTAADIRANRFTVVLRSMSVAAVPSAEAALREVAVAGVPNYFDDQRFGSVGESNEFGRGARGEPVGGSTPPEGTRGARGEPVGGSTPPEGTRGARGEPVGGSTPEGTRGARGEPVGGSTPEGTRGARGEPAEGSTPERATNSGVEPMEGSTPEFVAKEMVFGRFERALWLALAAPYEFDRADMKREKAVLVELWGRWAECQAKLPKGHARSLVSYLAAHPTDFKGAVVRLRPELQGLYLSAYQSYLWNKMLAAWLTNTLGPAHLTDVELKLGRVPAPVRVPDEHRAAWESLTLPLPSARVKPEPGAPWVPIVEDVLKTEGLTLAELKVKGMQKPFFSKGGRAACVRPENLTHANEADELNKGRRKLTLRFDLPRGSYATMLVKRVTLAN</sequence>
<dbReference type="EMBL" id="CP053452">
    <property type="protein sequence ID" value="QJW92605.1"/>
    <property type="molecule type" value="Genomic_DNA"/>
</dbReference>
<dbReference type="PROSITE" id="PS50984">
    <property type="entry name" value="TRUD"/>
    <property type="match status" value="1"/>
</dbReference>
<dbReference type="Proteomes" id="UP000503447">
    <property type="component" value="Chromosome"/>
</dbReference>
<dbReference type="InterPro" id="IPR011760">
    <property type="entry name" value="PsdUridine_synth_TruD_insert"/>
</dbReference>
<dbReference type="GO" id="GO:0160150">
    <property type="term" value="F:tRNA pseudouridine(13) synthase activity"/>
    <property type="evidence" value="ECO:0007669"/>
    <property type="project" value="UniProtKB-EC"/>
</dbReference>
<accession>A0A6M5YF15</accession>
<name>A0A6M5YF15_9BACT</name>
<keyword evidence="3 6" id="KW-0413">Isomerase</keyword>
<dbReference type="InterPro" id="IPR042214">
    <property type="entry name" value="TruD_catalytic"/>
</dbReference>
<evidence type="ECO:0000256" key="3">
    <source>
        <dbReference type="ARBA" id="ARBA00023235"/>
    </source>
</evidence>
<feature type="domain" description="TRUD" evidence="5">
    <location>
        <begin position="135"/>
        <end position="444"/>
    </location>
</feature>
<dbReference type="InterPro" id="IPR020119">
    <property type="entry name" value="PsdUridine_synth_TruD_CS"/>
</dbReference>
<gene>
    <name evidence="6" type="ORF">FTUN_0102</name>
</gene>
<keyword evidence="2" id="KW-0819">tRNA processing</keyword>
<dbReference type="Gene3D" id="3.30.2350.20">
    <property type="entry name" value="TruD, catalytic domain"/>
    <property type="match status" value="2"/>
</dbReference>
<evidence type="ECO:0000256" key="4">
    <source>
        <dbReference type="SAM" id="MobiDB-lite"/>
    </source>
</evidence>
<dbReference type="RefSeq" id="WP_171468968.1">
    <property type="nucleotide sequence ID" value="NZ_CP053452.2"/>
</dbReference>
<dbReference type="PANTHER" id="PTHR13326:SF21">
    <property type="entry name" value="PSEUDOURIDYLATE SYNTHASE PUS7L"/>
    <property type="match status" value="1"/>
</dbReference>
<dbReference type="Pfam" id="PF01142">
    <property type="entry name" value="TruD"/>
    <property type="match status" value="2"/>
</dbReference>
<evidence type="ECO:0000313" key="7">
    <source>
        <dbReference type="Proteomes" id="UP000503447"/>
    </source>
</evidence>
<protein>
    <submittedName>
        <fullName evidence="6">tRNA pseudouridine(13) synthase</fullName>
        <ecNumber evidence="6">5.4.99.27</ecNumber>
    </submittedName>
</protein>
<feature type="region of interest" description="Disordered" evidence="4">
    <location>
        <begin position="150"/>
        <end position="247"/>
    </location>
</feature>
<evidence type="ECO:0000256" key="1">
    <source>
        <dbReference type="ARBA" id="ARBA00007953"/>
    </source>
</evidence>
<dbReference type="PANTHER" id="PTHR13326">
    <property type="entry name" value="TRNA PSEUDOURIDINE SYNTHASE D"/>
    <property type="match status" value="1"/>
</dbReference>
<dbReference type="GO" id="GO:0003723">
    <property type="term" value="F:RNA binding"/>
    <property type="evidence" value="ECO:0007669"/>
    <property type="project" value="InterPro"/>
</dbReference>
<dbReference type="InterPro" id="IPR001656">
    <property type="entry name" value="PsdUridine_synth_TruD"/>
</dbReference>
<dbReference type="GO" id="GO:0008033">
    <property type="term" value="P:tRNA processing"/>
    <property type="evidence" value="ECO:0007669"/>
    <property type="project" value="UniProtKB-KW"/>
</dbReference>
<dbReference type="InterPro" id="IPR020103">
    <property type="entry name" value="PsdUridine_synth_cat_dom_sf"/>
</dbReference>
<dbReference type="EC" id="5.4.99.27" evidence="6"/>
<dbReference type="SUPFAM" id="SSF55120">
    <property type="entry name" value="Pseudouridine synthase"/>
    <property type="match status" value="1"/>
</dbReference>